<keyword evidence="2 3" id="KW-0040">ANK repeat</keyword>
<feature type="region of interest" description="Disordered" evidence="4">
    <location>
        <begin position="185"/>
        <end position="221"/>
    </location>
</feature>
<dbReference type="InterPro" id="IPR043502">
    <property type="entry name" value="DNA/RNA_pol_sf"/>
</dbReference>
<keyword evidence="1" id="KW-0677">Repeat</keyword>
<feature type="compositionally biased region" description="Polar residues" evidence="4">
    <location>
        <begin position="202"/>
        <end position="215"/>
    </location>
</feature>
<dbReference type="Pfam" id="PF12796">
    <property type="entry name" value="Ank_2"/>
    <property type="match status" value="1"/>
</dbReference>
<dbReference type="SMART" id="SM00248">
    <property type="entry name" value="ANK"/>
    <property type="match status" value="6"/>
</dbReference>
<name>A0AA88HT03_ARTSF</name>
<feature type="compositionally biased region" description="Basic and acidic residues" evidence="4">
    <location>
        <begin position="486"/>
        <end position="504"/>
    </location>
</feature>
<accession>A0AA88HT03</accession>
<dbReference type="GO" id="GO:0071897">
    <property type="term" value="P:DNA biosynthetic process"/>
    <property type="evidence" value="ECO:0007669"/>
    <property type="project" value="UniProtKB-ARBA"/>
</dbReference>
<protein>
    <recommendedName>
        <fullName evidence="5">Reverse transcriptase/retrotransposon-derived protein RNase H-like domain-containing protein</fullName>
    </recommendedName>
</protein>
<feature type="region of interest" description="Disordered" evidence="4">
    <location>
        <begin position="15"/>
        <end position="87"/>
    </location>
</feature>
<dbReference type="PANTHER" id="PTHR24198">
    <property type="entry name" value="ANKYRIN REPEAT AND PROTEIN KINASE DOMAIN-CONTAINING PROTEIN"/>
    <property type="match status" value="1"/>
</dbReference>
<dbReference type="Gene3D" id="1.25.40.20">
    <property type="entry name" value="Ankyrin repeat-containing domain"/>
    <property type="match status" value="2"/>
</dbReference>
<keyword evidence="7" id="KW-1185">Reference proteome</keyword>
<evidence type="ECO:0000256" key="4">
    <source>
        <dbReference type="SAM" id="MobiDB-lite"/>
    </source>
</evidence>
<gene>
    <name evidence="6" type="ORF">QYM36_006261</name>
</gene>
<feature type="compositionally biased region" description="Basic and acidic residues" evidence="4">
    <location>
        <begin position="446"/>
        <end position="468"/>
    </location>
</feature>
<dbReference type="InterPro" id="IPR041577">
    <property type="entry name" value="RT_RNaseH_2"/>
</dbReference>
<feature type="compositionally biased region" description="Basic and acidic residues" evidence="4">
    <location>
        <begin position="314"/>
        <end position="328"/>
    </location>
</feature>
<feature type="region of interest" description="Disordered" evidence="4">
    <location>
        <begin position="113"/>
        <end position="147"/>
    </location>
</feature>
<evidence type="ECO:0000256" key="2">
    <source>
        <dbReference type="ARBA" id="ARBA00023043"/>
    </source>
</evidence>
<feature type="region of interest" description="Disordered" evidence="4">
    <location>
        <begin position="255"/>
        <end position="276"/>
    </location>
</feature>
<proteinExistence type="predicted"/>
<dbReference type="Gene3D" id="3.30.70.270">
    <property type="match status" value="1"/>
</dbReference>
<feature type="repeat" description="ANK" evidence="3">
    <location>
        <begin position="682"/>
        <end position="710"/>
    </location>
</feature>
<sequence length="1165" mass="131484">MREYHIKYDKSDYRNRMSFKAVDSTALEPDEPNSNKNADEKRNPGEVTELRNEAAAKTSKALSSRKRPLEKMISPGRRAVNKNERKSPNFGFEKLRASESVKVERISSRFYEESSTGISEIESPRKRSFKEVRDPGSKTINSKKRKDCDRAIETSTVSVPSKAKIISTQLQNEFGKCASKMELSRKRHFEERKGNLEETSDKSPSQTVNSEQGKISSLAFEDSSSSVHVKSKCISTILDDKSDIYISGIESLRKRPLEGMSNPGTEGENPPKKHCDRSFKISNALLPEKPESKSTLLIDDLGTFTSKIKASRKMHFEEKKNSIEERSDQGLSKVVNPEQIKTHDLISENSDSSVPVKAEFTSVQLHGKLGTWSPKIEPSKRRYYERTNDQGLSKTVNPKPRQIDDLGFDNLSTSLPLKHHCISSKLQEQSDSYNFKIGPSRKMYLEEVSDKGSSEAEDPEQIKTHDLISENSDSSVPVKTKCISVRSHDESGSESEASRKRNFEEISDPGPEAVNKKKRKTWDVSFENLSTSMPVKAELVSRLLQDTWDYTLDNYYETDCVSNGKLNIKKSKEAQELIFKPYINWAKNILLSKSGTEEELWWVENWLKLVDKSETTKDLKRALNLKQITIAKVKHLFQNGIKLDSVNASNKALLDNAIKTKNLILIKYLSKNGAKLDTEDGNHETPLIRAIKAKELDLVQCLLESGANPNRGLCLHHAVLTGSSEVCSLLWYAGADYNQMNEFQETAFDLAVRTKNLTLVKLLMPLGGINEAELYRRLHYIAGMESNYISELLAIAVEVDCRIFIKVLVSNGANFGQCLHIAVENGNKYTCEELIKNGADINARNEKNETPLDLALKTGKFDIVKVFENLRSTQILVQLIHSVFLPIGGNNDYSEDLLVCAVEANNSFAFTLLLSNRASPKKLADKVKGILDQRQNTYVVNHSNSPPVFLSNFENLLKKLIEFSYFKYHPIKSKEILVLSLSICSMCLPDDPLVQFKTLKDECRKIIRETTNFSRMASNQTPKVEAISEMPQPANKDELTIFLGKANSLLKYIPLLSCLNFPLRELGKQNVFEWTNQPTAAVDKTKILIFSILTTFDTNAKSLELKTDASKRSLGAELSIGGKVVAFRSGAVTLTEQNYFQIEKELYAILYGCRKFHQFVYGRRM</sequence>
<feature type="compositionally biased region" description="Basic and acidic residues" evidence="4">
    <location>
        <begin position="37"/>
        <end position="54"/>
    </location>
</feature>
<feature type="region of interest" description="Disordered" evidence="4">
    <location>
        <begin position="314"/>
        <end position="335"/>
    </location>
</feature>
<dbReference type="Proteomes" id="UP001187531">
    <property type="component" value="Unassembled WGS sequence"/>
</dbReference>
<dbReference type="InterPro" id="IPR036770">
    <property type="entry name" value="Ankyrin_rpt-contain_sf"/>
</dbReference>
<dbReference type="Pfam" id="PF13637">
    <property type="entry name" value="Ank_4"/>
    <property type="match status" value="1"/>
</dbReference>
<evidence type="ECO:0000313" key="7">
    <source>
        <dbReference type="Proteomes" id="UP001187531"/>
    </source>
</evidence>
<evidence type="ECO:0000256" key="1">
    <source>
        <dbReference type="ARBA" id="ARBA00022737"/>
    </source>
</evidence>
<dbReference type="AlphaFoldDB" id="A0AA88HT03"/>
<organism evidence="6 7">
    <name type="scientific">Artemia franciscana</name>
    <name type="common">Brine shrimp</name>
    <name type="synonym">Artemia sanfranciscana</name>
    <dbReference type="NCBI Taxonomy" id="6661"/>
    <lineage>
        <taxon>Eukaryota</taxon>
        <taxon>Metazoa</taxon>
        <taxon>Ecdysozoa</taxon>
        <taxon>Arthropoda</taxon>
        <taxon>Crustacea</taxon>
        <taxon>Branchiopoda</taxon>
        <taxon>Anostraca</taxon>
        <taxon>Artemiidae</taxon>
        <taxon>Artemia</taxon>
    </lineage>
</organism>
<feature type="region of interest" description="Disordered" evidence="4">
    <location>
        <begin position="446"/>
        <end position="514"/>
    </location>
</feature>
<feature type="domain" description="Reverse transcriptase/retrotransposon-derived protein RNase H-like" evidence="5">
    <location>
        <begin position="1074"/>
        <end position="1164"/>
    </location>
</feature>
<dbReference type="PROSITE" id="PS50297">
    <property type="entry name" value="ANK_REP_REGION"/>
    <property type="match status" value="2"/>
</dbReference>
<dbReference type="SUPFAM" id="SSF48403">
    <property type="entry name" value="Ankyrin repeat"/>
    <property type="match status" value="1"/>
</dbReference>
<dbReference type="PANTHER" id="PTHR24198:SF165">
    <property type="entry name" value="ANKYRIN REPEAT-CONTAINING PROTEIN-RELATED"/>
    <property type="match status" value="1"/>
</dbReference>
<feature type="compositionally biased region" description="Basic and acidic residues" evidence="4">
    <location>
        <begin position="122"/>
        <end position="136"/>
    </location>
</feature>
<evidence type="ECO:0000256" key="3">
    <source>
        <dbReference type="PROSITE-ProRule" id="PRU00023"/>
    </source>
</evidence>
<feature type="repeat" description="ANK" evidence="3">
    <location>
        <begin position="819"/>
        <end position="846"/>
    </location>
</feature>
<dbReference type="InterPro" id="IPR043128">
    <property type="entry name" value="Rev_trsase/Diguanyl_cyclase"/>
</dbReference>
<dbReference type="PROSITE" id="PS50088">
    <property type="entry name" value="ANK_REPEAT"/>
    <property type="match status" value="2"/>
</dbReference>
<dbReference type="SUPFAM" id="SSF56672">
    <property type="entry name" value="DNA/RNA polymerases"/>
    <property type="match status" value="1"/>
</dbReference>
<evidence type="ECO:0000259" key="5">
    <source>
        <dbReference type="Pfam" id="PF17919"/>
    </source>
</evidence>
<evidence type="ECO:0000313" key="6">
    <source>
        <dbReference type="EMBL" id="KAK2717415.1"/>
    </source>
</evidence>
<comment type="caution">
    <text evidence="6">The sequence shown here is derived from an EMBL/GenBank/DDBJ whole genome shotgun (WGS) entry which is preliminary data.</text>
</comment>
<dbReference type="EMBL" id="JAVRJZ010000010">
    <property type="protein sequence ID" value="KAK2717415.1"/>
    <property type="molecule type" value="Genomic_DNA"/>
</dbReference>
<reference evidence="6" key="1">
    <citation type="submission" date="2023-07" db="EMBL/GenBank/DDBJ databases">
        <title>Chromosome-level genome assembly of Artemia franciscana.</title>
        <authorList>
            <person name="Jo E."/>
        </authorList>
    </citation>
    <scope>NUCLEOTIDE SEQUENCE</scope>
    <source>
        <tissue evidence="6">Whole body</tissue>
    </source>
</reference>
<dbReference type="Pfam" id="PF17919">
    <property type="entry name" value="RT_RNaseH_2"/>
    <property type="match status" value="1"/>
</dbReference>
<feature type="compositionally biased region" description="Basic and acidic residues" evidence="4">
    <location>
        <begin position="185"/>
        <end position="201"/>
    </location>
</feature>
<dbReference type="InterPro" id="IPR002110">
    <property type="entry name" value="Ankyrin_rpt"/>
</dbReference>